<dbReference type="InterPro" id="IPR001029">
    <property type="entry name" value="Flagellin_N"/>
</dbReference>
<feature type="domain" description="Flagellin N-terminal" evidence="1">
    <location>
        <begin position="4"/>
        <end position="138"/>
    </location>
</feature>
<evidence type="ECO:0000259" key="1">
    <source>
        <dbReference type="Pfam" id="PF00669"/>
    </source>
</evidence>
<dbReference type="AlphaFoldDB" id="Q1MQC5"/>
<keyword evidence="2" id="KW-0282">Flagellum</keyword>
<dbReference type="eggNOG" id="COG1344">
    <property type="taxonomic scope" value="Bacteria"/>
</dbReference>
<dbReference type="GO" id="GO:0009424">
    <property type="term" value="C:bacterial-type flagellum hook"/>
    <property type="evidence" value="ECO:0007669"/>
    <property type="project" value="InterPro"/>
</dbReference>
<accession>Q1MQC5</accession>
<keyword evidence="2" id="KW-0966">Cell projection</keyword>
<keyword evidence="2" id="KW-0969">Cilium</keyword>
<dbReference type="PANTHER" id="PTHR42792">
    <property type="entry name" value="FLAGELLIN"/>
    <property type="match status" value="1"/>
</dbReference>
<dbReference type="GO" id="GO:0071973">
    <property type="term" value="P:bacterial-type flagellum-dependent cell motility"/>
    <property type="evidence" value="ECO:0007669"/>
    <property type="project" value="InterPro"/>
</dbReference>
<name>Q1MQC5_LAWIP</name>
<dbReference type="RefSeq" id="WP_011526831.1">
    <property type="nucleotide sequence ID" value="NC_008011.1"/>
</dbReference>
<sequence>MRVTHQSMYSGMISQMNKSLSDYMETNIQGGTMKRINRPSDDPAGTARILSYRGSIGGIEQFKTNTDTAMGWLSLADETLNQVSTVVTKIKELAEQAATDTYTPDQREAIGFQLRQLMGTLINLSNNQFEGKHIFSGQDYNKSSFLEGLTVTSGDPNVNPNPPMQVTGTLEKTGLIRFEKDETIPPAADLNYQWSTDGGKTWQTATIPAGGREITIGGAVVTVPAPATTNVTAFDPDKPLGDTNGSLLYVRPTAIYQGSDNNSKPIVDRYGTVPMPPLNTNTVGTFSDNVVVKFPNGVDLSTPGSFDFSYSTDGGKTWTAGNSEVIVSPGPPSTSTARLILPGGYMDIGSADTTSPNNTIPPDGQLILRPQRTDLSFEIMEGQNITVTNVGKDIFGGIYSTNGSSNLEPMFGQNDGRNLFETVGNLIAYTETNNQEGIANALKDLELAQKNILTQAARIGGKENRLEITKEALDTNKYDQTQRLSGVEDADLTELVSRLAQQQMAYSTILKSSSMIMQLNLTKYI</sequence>
<evidence type="ECO:0000313" key="3">
    <source>
        <dbReference type="Proteomes" id="UP000002430"/>
    </source>
</evidence>
<dbReference type="KEGG" id="lip:LI0748"/>
<dbReference type="STRING" id="363253.LI0748"/>
<protein>
    <submittedName>
        <fullName evidence="2">Flagellin and related hook-associated proteins</fullName>
    </submittedName>
</protein>
<reference evidence="2 3" key="1">
    <citation type="submission" date="2005-11" db="EMBL/GenBank/DDBJ databases">
        <title>The complete genome sequence of Lawsonia intracellularis: the causative agent of proliferative enteropathy.</title>
        <authorList>
            <person name="Kaur K."/>
            <person name="Zhang Q."/>
            <person name="Beckler D."/>
            <person name="Munir S."/>
            <person name="Li L."/>
            <person name="Kinsley K."/>
            <person name="Herron L."/>
            <person name="Peterson A."/>
            <person name="May B."/>
            <person name="Singh S."/>
            <person name="Gebhart C."/>
            <person name="Kapur V."/>
        </authorList>
    </citation>
    <scope>NUCLEOTIDE SEQUENCE [LARGE SCALE GENOMIC DNA]</scope>
    <source>
        <strain evidence="2 3">PHE/MN1-00</strain>
    </source>
</reference>
<dbReference type="GO" id="GO:0005198">
    <property type="term" value="F:structural molecule activity"/>
    <property type="evidence" value="ECO:0007669"/>
    <property type="project" value="InterPro"/>
</dbReference>
<dbReference type="InterPro" id="IPR013384">
    <property type="entry name" value="Flagell_FlgL"/>
</dbReference>
<dbReference type="Proteomes" id="UP000002430">
    <property type="component" value="Chromosome"/>
</dbReference>
<dbReference type="OrthoDB" id="9758307at2"/>
<dbReference type="PANTHER" id="PTHR42792:SF1">
    <property type="entry name" value="FLAGELLAR HOOK-ASSOCIATED PROTEIN 3"/>
    <property type="match status" value="1"/>
</dbReference>
<dbReference type="NCBIfam" id="TIGR02550">
    <property type="entry name" value="flagell_flgL"/>
    <property type="match status" value="1"/>
</dbReference>
<dbReference type="Pfam" id="PF00669">
    <property type="entry name" value="Flagellin_N"/>
    <property type="match status" value="1"/>
</dbReference>
<dbReference type="CDD" id="cd15482">
    <property type="entry name" value="Sialidase_non-viral"/>
    <property type="match status" value="1"/>
</dbReference>
<dbReference type="HOGENOM" id="CLU_024437_6_0_7"/>
<dbReference type="SUPFAM" id="SSF64518">
    <property type="entry name" value="Phase 1 flagellin"/>
    <property type="match status" value="1"/>
</dbReference>
<organism evidence="2 3">
    <name type="scientific">Lawsonia intracellularis (strain PHE/MN1-00)</name>
    <dbReference type="NCBI Taxonomy" id="363253"/>
    <lineage>
        <taxon>Bacteria</taxon>
        <taxon>Pseudomonadati</taxon>
        <taxon>Thermodesulfobacteriota</taxon>
        <taxon>Desulfovibrionia</taxon>
        <taxon>Desulfovibrionales</taxon>
        <taxon>Desulfovibrionaceae</taxon>
        <taxon>Lawsonia</taxon>
    </lineage>
</organism>
<gene>
    <name evidence="2" type="primary">flgL</name>
    <name evidence="2" type="ordered locus">LI0748</name>
</gene>
<dbReference type="InterPro" id="IPR001492">
    <property type="entry name" value="Flagellin"/>
</dbReference>
<evidence type="ECO:0000313" key="2">
    <source>
        <dbReference type="EMBL" id="CAJ54802.1"/>
    </source>
</evidence>
<dbReference type="EMBL" id="AM180252">
    <property type="protein sequence ID" value="CAJ54802.1"/>
    <property type="molecule type" value="Genomic_DNA"/>
</dbReference>
<dbReference type="Gene3D" id="1.20.1330.10">
    <property type="entry name" value="f41 fragment of flagellin, N-terminal domain"/>
    <property type="match status" value="2"/>
</dbReference>
<proteinExistence type="predicted"/>
<keyword evidence="3" id="KW-1185">Reference proteome</keyword>